<dbReference type="InterPro" id="IPR000276">
    <property type="entry name" value="GPCR_Rhodpsn"/>
</dbReference>
<evidence type="ECO:0000259" key="10">
    <source>
        <dbReference type="PROSITE" id="PS50262"/>
    </source>
</evidence>
<dbReference type="Pfam" id="PF00001">
    <property type="entry name" value="7tm_1"/>
    <property type="match status" value="1"/>
</dbReference>
<dbReference type="InterPro" id="IPR017452">
    <property type="entry name" value="GPCR_Rhodpsn_7TM"/>
</dbReference>
<evidence type="ECO:0000256" key="3">
    <source>
        <dbReference type="ARBA" id="ARBA00022692"/>
    </source>
</evidence>
<evidence type="ECO:0000256" key="9">
    <source>
        <dbReference type="SAM" id="Phobius"/>
    </source>
</evidence>
<feature type="transmembrane region" description="Helical" evidence="9">
    <location>
        <begin position="232"/>
        <end position="255"/>
    </location>
</feature>
<dbReference type="Proteomes" id="UP001159405">
    <property type="component" value="Unassembled WGS sequence"/>
</dbReference>
<evidence type="ECO:0000256" key="7">
    <source>
        <dbReference type="ARBA" id="ARBA00023170"/>
    </source>
</evidence>
<proteinExistence type="predicted"/>
<keyword evidence="12" id="KW-1185">Reference proteome</keyword>
<feature type="transmembrane region" description="Helical" evidence="9">
    <location>
        <begin position="64"/>
        <end position="87"/>
    </location>
</feature>
<accession>A0ABN8NRB7</accession>
<keyword evidence="8" id="KW-0807">Transducer</keyword>
<dbReference type="PRINTS" id="PR00237">
    <property type="entry name" value="GPCRRHODOPSN"/>
</dbReference>
<reference evidence="11 12" key="1">
    <citation type="submission" date="2022-05" db="EMBL/GenBank/DDBJ databases">
        <authorList>
            <consortium name="Genoscope - CEA"/>
            <person name="William W."/>
        </authorList>
    </citation>
    <scope>NUCLEOTIDE SEQUENCE [LARGE SCALE GENOMIC DNA]</scope>
</reference>
<dbReference type="CDD" id="cd00637">
    <property type="entry name" value="7tm_classA_rhodopsin-like"/>
    <property type="match status" value="1"/>
</dbReference>
<comment type="subcellular location">
    <subcellularLocation>
        <location evidence="1">Cell membrane</location>
        <topology evidence="1">Multi-pass membrane protein</topology>
    </subcellularLocation>
</comment>
<keyword evidence="3 9" id="KW-0812">Transmembrane</keyword>
<keyword evidence="4 9" id="KW-1133">Transmembrane helix</keyword>
<feature type="transmembrane region" description="Helical" evidence="9">
    <location>
        <begin position="25"/>
        <end position="52"/>
    </location>
</feature>
<name>A0ABN8NRB7_9CNID</name>
<keyword evidence="6 9" id="KW-0472">Membrane</keyword>
<evidence type="ECO:0000256" key="8">
    <source>
        <dbReference type="ARBA" id="ARBA00023224"/>
    </source>
</evidence>
<dbReference type="Gene3D" id="1.20.1070.10">
    <property type="entry name" value="Rhodopsin 7-helix transmembrane proteins"/>
    <property type="match status" value="1"/>
</dbReference>
<evidence type="ECO:0000313" key="11">
    <source>
        <dbReference type="EMBL" id="CAH3117261.1"/>
    </source>
</evidence>
<keyword evidence="2" id="KW-1003">Cell membrane</keyword>
<evidence type="ECO:0000256" key="4">
    <source>
        <dbReference type="ARBA" id="ARBA00022989"/>
    </source>
</evidence>
<evidence type="ECO:0000313" key="12">
    <source>
        <dbReference type="Proteomes" id="UP001159405"/>
    </source>
</evidence>
<evidence type="ECO:0000256" key="5">
    <source>
        <dbReference type="ARBA" id="ARBA00023040"/>
    </source>
</evidence>
<dbReference type="InterPro" id="IPR050569">
    <property type="entry name" value="TAAR"/>
</dbReference>
<dbReference type="PANTHER" id="PTHR24249">
    <property type="entry name" value="HISTAMINE RECEPTOR-RELATED G-PROTEIN COUPLED RECEPTOR"/>
    <property type="match status" value="1"/>
</dbReference>
<feature type="domain" description="G-protein coupled receptors family 1 profile" evidence="10">
    <location>
        <begin position="43"/>
        <end position="288"/>
    </location>
</feature>
<protein>
    <recommendedName>
        <fullName evidence="10">G-protein coupled receptors family 1 profile domain-containing protein</fullName>
    </recommendedName>
</protein>
<feature type="transmembrane region" description="Helical" evidence="9">
    <location>
        <begin position="151"/>
        <end position="172"/>
    </location>
</feature>
<keyword evidence="5" id="KW-0297">G-protein coupled receptor</keyword>
<feature type="transmembrane region" description="Helical" evidence="9">
    <location>
        <begin position="178"/>
        <end position="199"/>
    </location>
</feature>
<dbReference type="PROSITE" id="PS50262">
    <property type="entry name" value="G_PROTEIN_RECEP_F1_2"/>
    <property type="match status" value="1"/>
</dbReference>
<dbReference type="PANTHER" id="PTHR24249:SF372">
    <property type="entry name" value="G-PROTEIN COUPLED RECEPTORS FAMILY 1 PROFILE DOMAIN-CONTAINING PROTEIN"/>
    <property type="match status" value="1"/>
</dbReference>
<evidence type="ECO:0000256" key="1">
    <source>
        <dbReference type="ARBA" id="ARBA00004651"/>
    </source>
</evidence>
<sequence length="349" mass="39792">MSEALNSSADPNFDFYLSTIQDKGYWLTLAFVGFILAFAIIIGNSLLLFITYEDSRKTLRIPPCLLIASLSASDLLLGLFNVSLVAVRDVYRYKQVPMPFFGLFRGIIYTVLTTTLFVSCNSIVALSTTCLVAISKPMEYKTIITKKRVKIFIAVLWVISLFTCILPVTSVSEETYTMIYLHTHATVPAILLTVIYANVFRALARRTREVQREGYDSIVSNALEREKKMVNAIVIILALFYITYTPQYITLHLLYFCESCKKSLTFHMIDVALSRFLYINSAINPFVYAWRLPTYRQAFQDCWKMYLGKLRITSPKSIPIPLRQRPNGTFLDGRSRAQSQLTITESSNL</sequence>
<gene>
    <name evidence="11" type="ORF">PLOB_00025678</name>
</gene>
<comment type="caution">
    <text evidence="11">The sequence shown here is derived from an EMBL/GenBank/DDBJ whole genome shotgun (WGS) entry which is preliminary data.</text>
</comment>
<dbReference type="SMART" id="SM01381">
    <property type="entry name" value="7TM_GPCR_Srsx"/>
    <property type="match status" value="1"/>
</dbReference>
<feature type="transmembrane region" description="Helical" evidence="9">
    <location>
        <begin position="107"/>
        <end position="131"/>
    </location>
</feature>
<evidence type="ECO:0000256" key="6">
    <source>
        <dbReference type="ARBA" id="ARBA00023136"/>
    </source>
</evidence>
<dbReference type="EMBL" id="CALNXK010000030">
    <property type="protein sequence ID" value="CAH3117261.1"/>
    <property type="molecule type" value="Genomic_DNA"/>
</dbReference>
<evidence type="ECO:0000256" key="2">
    <source>
        <dbReference type="ARBA" id="ARBA00022475"/>
    </source>
</evidence>
<keyword evidence="7" id="KW-0675">Receptor</keyword>
<dbReference type="SUPFAM" id="SSF81321">
    <property type="entry name" value="Family A G protein-coupled receptor-like"/>
    <property type="match status" value="1"/>
</dbReference>
<organism evidence="11 12">
    <name type="scientific">Porites lobata</name>
    <dbReference type="NCBI Taxonomy" id="104759"/>
    <lineage>
        <taxon>Eukaryota</taxon>
        <taxon>Metazoa</taxon>
        <taxon>Cnidaria</taxon>
        <taxon>Anthozoa</taxon>
        <taxon>Hexacorallia</taxon>
        <taxon>Scleractinia</taxon>
        <taxon>Fungiina</taxon>
        <taxon>Poritidae</taxon>
        <taxon>Porites</taxon>
    </lineage>
</organism>